<organism evidence="3">
    <name type="scientific">Micromonospora sp. CCTCC AA 2012012</name>
    <dbReference type="NCBI Taxonomy" id="3111921"/>
    <lineage>
        <taxon>Bacteria</taxon>
        <taxon>Bacillati</taxon>
        <taxon>Actinomycetota</taxon>
        <taxon>Actinomycetes</taxon>
        <taxon>Micromonosporales</taxon>
        <taxon>Micromonosporaceae</taxon>
        <taxon>Micromonospora</taxon>
    </lineage>
</organism>
<dbReference type="GO" id="GO:0008270">
    <property type="term" value="F:zinc ion binding"/>
    <property type="evidence" value="ECO:0007669"/>
    <property type="project" value="UniProtKB-KW"/>
</dbReference>
<evidence type="ECO:0000313" key="4">
    <source>
        <dbReference type="EMBL" id="XCH74764.1"/>
    </source>
</evidence>
<dbReference type="Pfam" id="PF04434">
    <property type="entry name" value="SWIM"/>
    <property type="match status" value="1"/>
</dbReference>
<keyword evidence="1" id="KW-0863">Zinc-finger</keyword>
<evidence type="ECO:0000313" key="3">
    <source>
        <dbReference type="EMBL" id="XBP94065.1"/>
    </source>
</evidence>
<dbReference type="EMBL" id="CP157762">
    <property type="protein sequence ID" value="XBP94065.1"/>
    <property type="molecule type" value="Genomic_DNA"/>
</dbReference>
<feature type="domain" description="SWIM-type" evidence="2">
    <location>
        <begin position="135"/>
        <end position="166"/>
    </location>
</feature>
<dbReference type="EMBL" id="CP159342">
    <property type="protein sequence ID" value="XCH74764.1"/>
    <property type="molecule type" value="Genomic_DNA"/>
</dbReference>
<proteinExistence type="predicted"/>
<reference evidence="4" key="2">
    <citation type="submission" date="2024-06" db="EMBL/GenBank/DDBJ databases">
        <title>Micromonospora mangrovi CCTCC AA 2012012 genome sequences.</title>
        <authorList>
            <person name="Gao J."/>
        </authorList>
    </citation>
    <scope>NUCLEOTIDE SEQUENCE</scope>
    <source>
        <strain evidence="4">CCTCC AA 2012012</strain>
    </source>
</reference>
<dbReference type="PANTHER" id="PTHR38133:SF1">
    <property type="entry name" value="SLR1429 PROTEIN"/>
    <property type="match status" value="1"/>
</dbReference>
<evidence type="ECO:0000259" key="2">
    <source>
        <dbReference type="PROSITE" id="PS50966"/>
    </source>
</evidence>
<keyword evidence="1" id="KW-0862">Zinc</keyword>
<dbReference type="RefSeq" id="WP_350933763.1">
    <property type="nucleotide sequence ID" value="NZ_CP157762.1"/>
</dbReference>
<gene>
    <name evidence="4" type="ORF">ABUL08_01230</name>
    <name evidence="3" type="ORF">VK199_01225</name>
</gene>
<reference evidence="3" key="1">
    <citation type="submission" date="2024-01" db="EMBL/GenBank/DDBJ databases">
        <title>The genome sequence of Micromonospora mangrovi CCTCC AA 2012012.</title>
        <authorList>
            <person name="Gao J."/>
        </authorList>
    </citation>
    <scope>NUCLEOTIDE SEQUENCE</scope>
    <source>
        <strain evidence="3">CCTCC AA 2012012</strain>
    </source>
</reference>
<keyword evidence="1" id="KW-0479">Metal-binding</keyword>
<dbReference type="PANTHER" id="PTHR38133">
    <property type="entry name" value="SLR1429 PROTEIN"/>
    <property type="match status" value="1"/>
</dbReference>
<dbReference type="AlphaFoldDB" id="A0AAU7M9F7"/>
<dbReference type="PROSITE" id="PS50966">
    <property type="entry name" value="ZF_SWIM"/>
    <property type="match status" value="1"/>
</dbReference>
<protein>
    <submittedName>
        <fullName evidence="3">SWIM zinc finger family protein</fullName>
    </submittedName>
</protein>
<name>A0AAU7M9F7_9ACTN</name>
<dbReference type="InterPro" id="IPR007527">
    <property type="entry name" value="Znf_SWIM"/>
</dbReference>
<accession>A0AAU7M9F7</accession>
<evidence type="ECO:0000256" key="1">
    <source>
        <dbReference type="PROSITE-ProRule" id="PRU00325"/>
    </source>
</evidence>
<sequence length="300" mass="32039">MSGPFAEYGPPRRVEGGLKARSTRGAIGQSWWSRRFLEVLESFALGTRLTRGRAYARRGQVLRLDVTPGLVTAAVQGSRPEPYQVRIGLAAFPPDGWERIEADLAGQAFFSARLLAGDLPPELEQVFADAGAPLFPAGVAELTQACSCPDFAVPCKHLAASFYLLAEAFDADPFRLLHWRGRSRTELLDRLRTLRATTPAVAPVDGPAAADAPARSTPELPAAGAARVLGTVPAPALADAVDRFWLPPVPLPDRPPTLATGSELLLRQLAPPGPAIGGPGLVERLRRAYREFGRSGPDAS</sequence>